<evidence type="ECO:0000256" key="1">
    <source>
        <dbReference type="SAM" id="MobiDB-lite"/>
    </source>
</evidence>
<comment type="caution">
    <text evidence="2">The sequence shown here is derived from an EMBL/GenBank/DDBJ whole genome shotgun (WGS) entry which is preliminary data.</text>
</comment>
<feature type="compositionally biased region" description="Polar residues" evidence="1">
    <location>
        <begin position="1"/>
        <end position="10"/>
    </location>
</feature>
<proteinExistence type="predicted"/>
<reference evidence="2" key="1">
    <citation type="submission" date="2020-03" db="EMBL/GenBank/DDBJ databases">
        <authorList>
            <person name="Weist P."/>
        </authorList>
    </citation>
    <scope>NUCLEOTIDE SEQUENCE</scope>
</reference>
<feature type="compositionally biased region" description="Polar residues" evidence="1">
    <location>
        <begin position="101"/>
        <end position="117"/>
    </location>
</feature>
<organism evidence="2 3">
    <name type="scientific">Pleuronectes platessa</name>
    <name type="common">European plaice</name>
    <dbReference type="NCBI Taxonomy" id="8262"/>
    <lineage>
        <taxon>Eukaryota</taxon>
        <taxon>Metazoa</taxon>
        <taxon>Chordata</taxon>
        <taxon>Craniata</taxon>
        <taxon>Vertebrata</taxon>
        <taxon>Euteleostomi</taxon>
        <taxon>Actinopterygii</taxon>
        <taxon>Neopterygii</taxon>
        <taxon>Teleostei</taxon>
        <taxon>Neoteleostei</taxon>
        <taxon>Acanthomorphata</taxon>
        <taxon>Carangaria</taxon>
        <taxon>Pleuronectiformes</taxon>
        <taxon>Pleuronectoidei</taxon>
        <taxon>Pleuronectidae</taxon>
        <taxon>Pleuronectes</taxon>
    </lineage>
</organism>
<feature type="compositionally biased region" description="Low complexity" evidence="1">
    <location>
        <begin position="91"/>
        <end position="100"/>
    </location>
</feature>
<accession>A0A9N7UCP0</accession>
<evidence type="ECO:0000313" key="3">
    <source>
        <dbReference type="Proteomes" id="UP001153269"/>
    </source>
</evidence>
<evidence type="ECO:0000313" key="2">
    <source>
        <dbReference type="EMBL" id="CAB1428975.1"/>
    </source>
</evidence>
<gene>
    <name evidence="2" type="ORF">PLEPLA_LOCUS16950</name>
</gene>
<dbReference type="EMBL" id="CADEAL010001106">
    <property type="protein sequence ID" value="CAB1428975.1"/>
    <property type="molecule type" value="Genomic_DNA"/>
</dbReference>
<dbReference type="AlphaFoldDB" id="A0A9N7UCP0"/>
<feature type="compositionally biased region" description="Pro residues" evidence="1">
    <location>
        <begin position="32"/>
        <end position="62"/>
    </location>
</feature>
<keyword evidence="3" id="KW-1185">Reference proteome</keyword>
<name>A0A9N7UCP0_PLEPL</name>
<feature type="compositionally biased region" description="Basic residues" evidence="1">
    <location>
        <begin position="11"/>
        <end position="31"/>
    </location>
</feature>
<sequence length="186" mass="19952">MLGGSANLSSSKRRHQPAAPHPPHHLNHPHNKPPPNAPHHPHPPPHPPPHPNTATTPPPSPNHWPGDFPGRGKDRHPTEVKEEATPDKTEPLSSSQPSLSTYSRCPRTSITGASPSSRDVPREEISPQSILPLSEYTSGRPLGLQAVLKISYLQVPSGLVLSEQFLPSTVGTMALGIVPNSCLQIV</sequence>
<feature type="region of interest" description="Disordered" evidence="1">
    <location>
        <begin position="1"/>
        <end position="124"/>
    </location>
</feature>
<protein>
    <submittedName>
        <fullName evidence="2">Uncharacterized protein</fullName>
    </submittedName>
</protein>
<dbReference type="Proteomes" id="UP001153269">
    <property type="component" value="Unassembled WGS sequence"/>
</dbReference>
<feature type="compositionally biased region" description="Basic and acidic residues" evidence="1">
    <location>
        <begin position="70"/>
        <end position="90"/>
    </location>
</feature>